<proteinExistence type="predicted"/>
<dbReference type="InterPro" id="IPR012340">
    <property type="entry name" value="NA-bd_OB-fold"/>
</dbReference>
<protein>
    <submittedName>
        <fullName evidence="2">Replication protein A1-like</fullName>
    </submittedName>
</protein>
<organism evidence="2">
    <name type="scientific">Arabidopsis thaliana</name>
    <name type="common">Mouse-ear cress</name>
    <dbReference type="NCBI Taxonomy" id="3702"/>
    <lineage>
        <taxon>Eukaryota</taxon>
        <taxon>Viridiplantae</taxon>
        <taxon>Streptophyta</taxon>
        <taxon>Embryophyta</taxon>
        <taxon>Tracheophyta</taxon>
        <taxon>Spermatophyta</taxon>
        <taxon>Magnoliopsida</taxon>
        <taxon>eudicotyledons</taxon>
        <taxon>Gunneridae</taxon>
        <taxon>Pentapetalae</taxon>
        <taxon>rosids</taxon>
        <taxon>malvids</taxon>
        <taxon>Brassicales</taxon>
        <taxon>Brassicaceae</taxon>
        <taxon>Camelineae</taxon>
        <taxon>Arabidopsis</taxon>
    </lineage>
</organism>
<accession>Q9LH11</accession>
<dbReference type="EMBL" id="AP002458">
    <property type="protein sequence ID" value="BAA97085.1"/>
    <property type="molecule type" value="Genomic_DNA"/>
</dbReference>
<dbReference type="AlphaFoldDB" id="Q9LH11"/>
<dbReference type="Gene3D" id="2.40.50.140">
    <property type="entry name" value="Nucleic acid-binding proteins"/>
    <property type="match status" value="1"/>
</dbReference>
<evidence type="ECO:0000259" key="1">
    <source>
        <dbReference type="Pfam" id="PF02721"/>
    </source>
</evidence>
<reference evidence="2" key="2">
    <citation type="submission" date="2000-06" db="EMBL/GenBank/DDBJ databases">
        <title>Structural Analysis of Arabidopsis thaliana Chromosome 3. III.</title>
        <authorList>
            <person name="Nakamura Y."/>
        </authorList>
    </citation>
    <scope>NUCLEOTIDE SEQUENCE</scope>
</reference>
<reference key="1">
    <citation type="journal article" date="2000" name="Nature">
        <title>Sequence and analysis of chromosome 3 of the plant Arabidopsis thaliana.</title>
        <authorList>
            <consortium name="European Union Chromosome 3 Arabidopsis Sequencing Consortium"/>
            <consortium name="Institute for Genomic Research"/>
            <consortium name="Kazusa DNA Research Institute"/>
            <person name="Salanoubat M."/>
            <person name="Lemcke K."/>
            <person name="Rieger M."/>
            <person name="Ansorge W."/>
            <person name="Unseld M."/>
            <person name="Fartmann B."/>
            <person name="Valle G."/>
            <person name="Blocker H."/>
            <person name="Perez-Alonso M."/>
            <person name="Obermaier B."/>
            <person name="Delseny M."/>
            <person name="Boutry M."/>
            <person name="Grivell L.A."/>
            <person name="Mache R."/>
            <person name="Puigdomenech P."/>
            <person name="De Simone V."/>
            <person name="Choisne N."/>
            <person name="Artiguenave F."/>
            <person name="Robert C."/>
            <person name="Brottier P."/>
            <person name="Wincker P."/>
            <person name="Cattolico L."/>
            <person name="Weissenbach J."/>
            <person name="Saurin W."/>
            <person name="Quetier F."/>
            <person name="Schafer M."/>
            <person name="Muller-Auer S."/>
            <person name="Gabel C."/>
            <person name="Fuchs M."/>
            <person name="Benes V."/>
            <person name="Wurmbach E."/>
            <person name="Drzonek H."/>
            <person name="Erfle H."/>
            <person name="Jordan N."/>
            <person name="Bangert S."/>
            <person name="Wiedelmann R."/>
            <person name="Kranz H."/>
            <person name="Voss H."/>
            <person name="Holland R."/>
            <person name="Brandt P."/>
            <person name="Nyakatura G."/>
            <person name="Vezzi A."/>
            <person name="D'Angelo M."/>
            <person name="Pallavicini A."/>
            <person name="Toppo S."/>
            <person name="Simionati B."/>
            <person name="Conrad A."/>
            <person name="Hornischer K."/>
            <person name="Kauer G."/>
            <person name="Lohnert T.H."/>
            <person name="Nordsiek G."/>
            <person name="Reichelt J."/>
            <person name="Scharfe M."/>
            <person name="Schon O."/>
            <person name="Bargues M."/>
            <person name="Terol J."/>
            <person name="Climent J."/>
            <person name="Navarro P."/>
            <person name="Collado C."/>
            <person name="Perez-Perez A."/>
            <person name="Ottenwalder B."/>
            <person name="Duchemin D."/>
            <person name="Cooke R."/>
            <person name="Laudie M."/>
            <person name="Berger-Llauro C."/>
            <person name="Purnelle B."/>
            <person name="Masuy D."/>
            <person name="de Haan M."/>
            <person name="Maarse A.C."/>
            <person name="Alcaraz J.P."/>
            <person name="Cottet A."/>
            <person name="Casacuberta E."/>
            <person name="Monfort A."/>
            <person name="Argiriou A."/>
            <person name="flores M."/>
            <person name="Liguori R."/>
            <person name="Vitale D."/>
            <person name="Mannhaupt G."/>
            <person name="Haase D."/>
            <person name="Schoof H."/>
            <person name="Rudd S."/>
            <person name="Zaccaria P."/>
            <person name="Mewes H.W."/>
            <person name="Mayer K.F."/>
            <person name="Kaul S."/>
            <person name="Town C.D."/>
            <person name="Koo H.L."/>
            <person name="Tallon L.J."/>
            <person name="Jenkins J."/>
            <person name="Rooney T."/>
            <person name="Rizzo M."/>
            <person name="Walts A."/>
            <person name="Utterback T."/>
            <person name="Fujii C.Y."/>
            <person name="Shea T.P."/>
            <person name="Creasy T.H."/>
            <person name="Haas B."/>
            <person name="Maiti R."/>
            <person name="Wu D."/>
            <person name="Peterson J."/>
            <person name="Van Aken S."/>
            <person name="Pai G."/>
            <person name="Militscher J."/>
            <person name="Sellers P."/>
            <person name="Gill J.E."/>
            <person name="Feldblyum T.V."/>
            <person name="Preuss D."/>
            <person name="Lin X."/>
            <person name="Nierman W.C."/>
            <person name="Salzberg S.L."/>
            <person name="White O."/>
            <person name="Venter J.C."/>
            <person name="Fraser C.M."/>
            <person name="Kaneko T."/>
            <person name="Nakamura Y."/>
            <person name="Sato S."/>
            <person name="Kato T."/>
            <person name="Asamizu E."/>
            <person name="Sasamoto S."/>
            <person name="Kimura T."/>
            <person name="Idesawa K."/>
            <person name="Kawashima K."/>
            <person name="Kishida Y."/>
            <person name="Kiyokawa C."/>
            <person name="Kohara M."/>
            <person name="Matsumoto M."/>
            <person name="Matsuno A."/>
            <person name="Muraki A."/>
            <person name="Nakayama S."/>
            <person name="Nakazaki N."/>
            <person name="Shinpo S."/>
            <person name="Takeuchi C."/>
            <person name="Wada T."/>
            <person name="Watanabe A."/>
            <person name="Yamada M."/>
            <person name="Yasuda M."/>
            <person name="Tabata S."/>
        </authorList>
    </citation>
    <scope>NUCLEOTIDE SEQUENCE [LARGE SCALE GENOMIC DNA]</scope>
    <source>
        <strain>cv. Columbia</strain>
    </source>
</reference>
<name>Q9LH11_ARATH</name>
<evidence type="ECO:0000313" key="2">
    <source>
        <dbReference type="EMBL" id="BAA97085.1"/>
    </source>
</evidence>
<dbReference type="CDD" id="cd04480">
    <property type="entry name" value="RPA1_DBD_A_like"/>
    <property type="match status" value="1"/>
</dbReference>
<sequence>MKFFHDLELINPSIIGWYVRLRVVRSFVVHLNALSKIVGLVLADEHGVTVDAMIEKEFADYDNEFIDAGDWITIMRFGVYPNSNPVRVTCHKFKICFFKDTVVRKTTVVVANPHYTLTYFSSIIDDEIDTSVLINLVGAIHDVGEVENTRRTQNIVNDLRICFKLKNKDNCVLECLASGKQALDFSQNYHSRGSGVIVAVLGWWKLDHYFDCPKNMQICTYSFNIMKIAKRNTWFFMAYYINIYS</sequence>
<dbReference type="SUPFAM" id="SSF50249">
    <property type="entry name" value="Nucleic acid-binding proteins"/>
    <property type="match status" value="1"/>
</dbReference>
<dbReference type="CDD" id="cd04481">
    <property type="entry name" value="RPA1_DBD_B_like"/>
    <property type="match status" value="1"/>
</dbReference>
<feature type="domain" description="Replication protein A 70 kDa DNA-binding subunit B/D first OB fold" evidence="1">
    <location>
        <begin position="4"/>
        <end position="105"/>
    </location>
</feature>
<dbReference type="Pfam" id="PF02721">
    <property type="entry name" value="DUF223"/>
    <property type="match status" value="1"/>
</dbReference>
<dbReference type="ExpressionAtlas" id="Q9LH11">
    <property type="expression patterns" value="baseline"/>
</dbReference>
<dbReference type="InterPro" id="IPR003871">
    <property type="entry name" value="RFA1B/D_OB_1st"/>
</dbReference>